<feature type="modified residue" description="4-aspartylphosphate" evidence="16">
    <location>
        <position position="1071"/>
    </location>
</feature>
<keyword evidence="8 18" id="KW-0812">Transmembrane</keyword>
<evidence type="ECO:0000259" key="21">
    <source>
        <dbReference type="PROSITE" id="PS50894"/>
    </source>
</evidence>
<dbReference type="KEGG" id="vvy:VVA0329"/>
<dbReference type="PROSITE" id="PS50109">
    <property type="entry name" value="HIS_KIN"/>
    <property type="match status" value="1"/>
</dbReference>
<dbReference type="Proteomes" id="UP000002675">
    <property type="component" value="Chromosome II"/>
</dbReference>
<dbReference type="CDD" id="cd16922">
    <property type="entry name" value="HATPase_EvgS-ArcB-TorS-like"/>
    <property type="match status" value="1"/>
</dbReference>
<reference evidence="22 23" key="1">
    <citation type="journal article" date="2003" name="Genome Res.">
        <title>Comparative genome analysis of Vibrio vulnificus, a marine pathogen.</title>
        <authorList>
            <person name="Chen C.Y."/>
            <person name="Wu K.M."/>
            <person name="Chang Y.C."/>
            <person name="Chang C.H."/>
            <person name="Tsai H.C."/>
            <person name="Liao T.L."/>
            <person name="Liu Y.M."/>
            <person name="Chen H.J."/>
            <person name="Shen A.B."/>
            <person name="Li J.C."/>
            <person name="Su T.L."/>
            <person name="Shao C.P."/>
            <person name="Lee C.T."/>
            <person name="Hor L.I."/>
            <person name="Tsai S.F."/>
        </authorList>
    </citation>
    <scope>NUCLEOTIDE SEQUENCE [LARGE SCALE GENOMIC DNA]</scope>
    <source>
        <strain evidence="22 23">YJ016</strain>
    </source>
</reference>
<dbReference type="Gene3D" id="3.40.190.10">
    <property type="entry name" value="Periplasmic binding protein-like II"/>
    <property type="match status" value="4"/>
</dbReference>
<dbReference type="CDD" id="cd00088">
    <property type="entry name" value="HPT"/>
    <property type="match status" value="1"/>
</dbReference>
<dbReference type="SUPFAM" id="SSF52172">
    <property type="entry name" value="CheY-like"/>
    <property type="match status" value="1"/>
</dbReference>
<evidence type="ECO:0000256" key="13">
    <source>
        <dbReference type="ARBA" id="ARBA00023012"/>
    </source>
</evidence>
<evidence type="ECO:0000256" key="16">
    <source>
        <dbReference type="PROSITE-ProRule" id="PRU00169"/>
    </source>
</evidence>
<dbReference type="SMART" id="SM00448">
    <property type="entry name" value="REC"/>
    <property type="match status" value="1"/>
</dbReference>
<dbReference type="eggNOG" id="COG2205">
    <property type="taxonomic scope" value="Bacteria"/>
</dbReference>
<evidence type="ECO:0000256" key="5">
    <source>
        <dbReference type="ARBA" id="ARBA00022519"/>
    </source>
</evidence>
<dbReference type="GO" id="GO:0009927">
    <property type="term" value="F:histidine phosphotransfer kinase activity"/>
    <property type="evidence" value="ECO:0007669"/>
    <property type="project" value="TreeGrafter"/>
</dbReference>
<dbReference type="HOGENOM" id="CLU_000445_37_4_6"/>
<dbReference type="InterPro" id="IPR036890">
    <property type="entry name" value="HATPase_C_sf"/>
</dbReference>
<dbReference type="PROSITE" id="PS50894">
    <property type="entry name" value="HPT"/>
    <property type="match status" value="1"/>
</dbReference>
<dbReference type="SUPFAM" id="SSF55874">
    <property type="entry name" value="ATPase domain of HSP90 chaperone/DNA topoisomerase II/histidine kinase"/>
    <property type="match status" value="1"/>
</dbReference>
<dbReference type="SMART" id="SM00387">
    <property type="entry name" value="HATPase_c"/>
    <property type="match status" value="1"/>
</dbReference>
<dbReference type="Pfam" id="PF00512">
    <property type="entry name" value="HisKA"/>
    <property type="match status" value="1"/>
</dbReference>
<evidence type="ECO:0000256" key="14">
    <source>
        <dbReference type="ARBA" id="ARBA00023136"/>
    </source>
</evidence>
<evidence type="ECO:0000256" key="15">
    <source>
        <dbReference type="PROSITE-ProRule" id="PRU00110"/>
    </source>
</evidence>
<dbReference type="Pfam" id="PF00072">
    <property type="entry name" value="Response_reg"/>
    <property type="match status" value="1"/>
</dbReference>
<dbReference type="CDD" id="cd17546">
    <property type="entry name" value="REC_hyHK_CKI1_RcsC-like"/>
    <property type="match status" value="1"/>
</dbReference>
<evidence type="ECO:0000313" key="23">
    <source>
        <dbReference type="Proteomes" id="UP000002675"/>
    </source>
</evidence>
<feature type="coiled-coil region" evidence="17">
    <location>
        <begin position="549"/>
        <end position="583"/>
    </location>
</feature>
<dbReference type="Gene3D" id="1.10.287.130">
    <property type="match status" value="1"/>
</dbReference>
<evidence type="ECO:0000256" key="6">
    <source>
        <dbReference type="ARBA" id="ARBA00022553"/>
    </source>
</evidence>
<dbReference type="Pfam" id="PF02518">
    <property type="entry name" value="HATPase_c"/>
    <property type="match status" value="1"/>
</dbReference>
<dbReference type="InterPro" id="IPR001789">
    <property type="entry name" value="Sig_transdc_resp-reg_receiver"/>
</dbReference>
<dbReference type="PRINTS" id="PR00344">
    <property type="entry name" value="BCTRLSENSOR"/>
</dbReference>
<dbReference type="SMART" id="SM00388">
    <property type="entry name" value="HisKA"/>
    <property type="match status" value="1"/>
</dbReference>
<keyword evidence="6 16" id="KW-0597">Phosphoprotein</keyword>
<evidence type="ECO:0000256" key="17">
    <source>
        <dbReference type="SAM" id="Coils"/>
    </source>
</evidence>
<dbReference type="Pfam" id="PF01627">
    <property type="entry name" value="Hpt"/>
    <property type="match status" value="1"/>
</dbReference>
<evidence type="ECO:0000256" key="10">
    <source>
        <dbReference type="ARBA" id="ARBA00022801"/>
    </source>
</evidence>
<dbReference type="Gene3D" id="3.40.50.2300">
    <property type="match status" value="1"/>
</dbReference>
<dbReference type="InterPro" id="IPR003661">
    <property type="entry name" value="HisK_dim/P_dom"/>
</dbReference>
<dbReference type="EC" id="2.7.13.3" evidence="3"/>
<dbReference type="PATRIC" id="fig|196600.6.peg.3535"/>
<keyword evidence="14 18" id="KW-0472">Membrane</keyword>
<dbReference type="InterPro" id="IPR001638">
    <property type="entry name" value="Solute-binding_3/MltF_N"/>
</dbReference>
<dbReference type="Gene3D" id="3.30.565.10">
    <property type="entry name" value="Histidine kinase-like ATPase, C-terminal domain"/>
    <property type="match status" value="1"/>
</dbReference>
<dbReference type="PANTHER" id="PTHR43047">
    <property type="entry name" value="TWO-COMPONENT HISTIDINE PROTEIN KINASE"/>
    <property type="match status" value="1"/>
</dbReference>
<dbReference type="EMBL" id="BA000038">
    <property type="protein sequence ID" value="BAC96355.1"/>
    <property type="molecule type" value="Genomic_DNA"/>
</dbReference>
<gene>
    <name evidence="22" type="ordered locus">VVA0329</name>
</gene>
<dbReference type="Gene3D" id="1.20.120.160">
    <property type="entry name" value="HPT domain"/>
    <property type="match status" value="1"/>
</dbReference>
<dbReference type="STRING" id="672.VV93_v1c33130"/>
<dbReference type="InterPro" id="IPR008207">
    <property type="entry name" value="Sig_transdc_His_kin_Hpt_dom"/>
</dbReference>
<dbReference type="eggNOG" id="COG0784">
    <property type="taxonomic scope" value="Bacteria"/>
</dbReference>
<dbReference type="CDD" id="cd00082">
    <property type="entry name" value="HisKA"/>
    <property type="match status" value="1"/>
</dbReference>
<feature type="domain" description="HPt" evidence="21">
    <location>
        <begin position="1140"/>
        <end position="1242"/>
    </location>
</feature>
<dbReference type="FunFam" id="3.30.565.10:FF:000010">
    <property type="entry name" value="Sensor histidine kinase RcsC"/>
    <property type="match status" value="1"/>
</dbReference>
<evidence type="ECO:0000256" key="7">
    <source>
        <dbReference type="ARBA" id="ARBA00022679"/>
    </source>
</evidence>
<dbReference type="PANTHER" id="PTHR43047:SF72">
    <property type="entry name" value="OSMOSENSING HISTIDINE PROTEIN KINASE SLN1"/>
    <property type="match status" value="1"/>
</dbReference>
<evidence type="ECO:0000259" key="19">
    <source>
        <dbReference type="PROSITE" id="PS50109"/>
    </source>
</evidence>
<dbReference type="GO" id="GO:0000155">
    <property type="term" value="F:phosphorelay sensor kinase activity"/>
    <property type="evidence" value="ECO:0007669"/>
    <property type="project" value="InterPro"/>
</dbReference>
<keyword evidence="11" id="KW-0067">ATP-binding</keyword>
<dbReference type="InterPro" id="IPR005467">
    <property type="entry name" value="His_kinase_dom"/>
</dbReference>
<dbReference type="InterPro" id="IPR003594">
    <property type="entry name" value="HATPase_dom"/>
</dbReference>
<comment type="catalytic activity">
    <reaction evidence="1">
        <text>ATP + protein L-histidine = ADP + protein N-phospho-L-histidine.</text>
        <dbReference type="EC" id="2.7.13.3"/>
    </reaction>
</comment>
<evidence type="ECO:0000256" key="1">
    <source>
        <dbReference type="ARBA" id="ARBA00000085"/>
    </source>
</evidence>
<feature type="modified residue" description="Phosphohistidine" evidence="15">
    <location>
        <position position="1188"/>
    </location>
</feature>
<evidence type="ECO:0000256" key="3">
    <source>
        <dbReference type="ARBA" id="ARBA00012438"/>
    </source>
</evidence>
<accession>Q7MFJ1</accession>
<keyword evidence="13" id="KW-0902">Two-component regulatory system</keyword>
<evidence type="ECO:0000313" key="22">
    <source>
        <dbReference type="EMBL" id="BAC96355.1"/>
    </source>
</evidence>
<keyword evidence="12 18" id="KW-1133">Transmembrane helix</keyword>
<evidence type="ECO:0000256" key="11">
    <source>
        <dbReference type="ARBA" id="ARBA00022840"/>
    </source>
</evidence>
<evidence type="ECO:0000256" key="18">
    <source>
        <dbReference type="SAM" id="Phobius"/>
    </source>
</evidence>
<dbReference type="InterPro" id="IPR036641">
    <property type="entry name" value="HPT_dom_sf"/>
</dbReference>
<keyword evidence="17" id="KW-0175">Coiled coil</keyword>
<keyword evidence="9 22" id="KW-0418">Kinase</keyword>
<feature type="transmembrane region" description="Helical" evidence="18">
    <location>
        <begin position="527"/>
        <end position="549"/>
    </location>
</feature>
<keyword evidence="5" id="KW-0997">Cell inner membrane</keyword>
<dbReference type="AlphaFoldDB" id="Q7MFJ1"/>
<name>Q7MFJ1_VIBVY</name>
<dbReference type="GO" id="GO:0016787">
    <property type="term" value="F:hydrolase activity"/>
    <property type="evidence" value="ECO:0007669"/>
    <property type="project" value="UniProtKB-KW"/>
</dbReference>
<evidence type="ECO:0000256" key="8">
    <source>
        <dbReference type="ARBA" id="ARBA00022692"/>
    </source>
</evidence>
<dbReference type="PROSITE" id="PS50110">
    <property type="entry name" value="RESPONSE_REGULATORY"/>
    <property type="match status" value="1"/>
</dbReference>
<evidence type="ECO:0000256" key="2">
    <source>
        <dbReference type="ARBA" id="ARBA00004429"/>
    </source>
</evidence>
<dbReference type="GO" id="GO:0005886">
    <property type="term" value="C:plasma membrane"/>
    <property type="evidence" value="ECO:0007669"/>
    <property type="project" value="UniProtKB-SubCell"/>
</dbReference>
<keyword evidence="10" id="KW-0378">Hydrolase</keyword>
<feature type="domain" description="Response regulatory" evidence="20">
    <location>
        <begin position="1021"/>
        <end position="1138"/>
    </location>
</feature>
<dbReference type="SUPFAM" id="SSF47226">
    <property type="entry name" value="Histidine-containing phosphotransfer domain, HPT domain"/>
    <property type="match status" value="1"/>
</dbReference>
<organism evidence="22 23">
    <name type="scientific">Vibrio vulnificus (strain YJ016)</name>
    <dbReference type="NCBI Taxonomy" id="196600"/>
    <lineage>
        <taxon>Bacteria</taxon>
        <taxon>Pseudomonadati</taxon>
        <taxon>Pseudomonadota</taxon>
        <taxon>Gammaproteobacteria</taxon>
        <taxon>Vibrionales</taxon>
        <taxon>Vibrionaceae</taxon>
        <taxon>Vibrio</taxon>
    </lineage>
</organism>
<dbReference type="InterPro" id="IPR036097">
    <property type="entry name" value="HisK_dim/P_sf"/>
</dbReference>
<feature type="domain" description="Histidine kinase" evidence="19">
    <location>
        <begin position="706"/>
        <end position="922"/>
    </location>
</feature>
<comment type="subcellular location">
    <subcellularLocation>
        <location evidence="2">Cell inner membrane</location>
        <topology evidence="2">Multi-pass membrane protein</topology>
    </subcellularLocation>
</comment>
<evidence type="ECO:0000256" key="4">
    <source>
        <dbReference type="ARBA" id="ARBA00022475"/>
    </source>
</evidence>
<keyword evidence="4" id="KW-1003">Cell membrane</keyword>
<dbReference type="SUPFAM" id="SSF53850">
    <property type="entry name" value="Periplasmic binding protein-like II"/>
    <property type="match status" value="2"/>
</dbReference>
<dbReference type="SUPFAM" id="SSF47384">
    <property type="entry name" value="Homodimeric domain of signal transducing histidine kinase"/>
    <property type="match status" value="1"/>
</dbReference>
<dbReference type="InterPro" id="IPR011006">
    <property type="entry name" value="CheY-like_superfamily"/>
</dbReference>
<keyword evidence="7" id="KW-0808">Transferase</keyword>
<keyword evidence="11" id="KW-0547">Nucleotide-binding</keyword>
<evidence type="ECO:0000256" key="12">
    <source>
        <dbReference type="ARBA" id="ARBA00022989"/>
    </source>
</evidence>
<evidence type="ECO:0000259" key="20">
    <source>
        <dbReference type="PROSITE" id="PS50110"/>
    </source>
</evidence>
<proteinExistence type="predicted"/>
<evidence type="ECO:0000256" key="9">
    <source>
        <dbReference type="ARBA" id="ARBA00022777"/>
    </source>
</evidence>
<dbReference type="InterPro" id="IPR004358">
    <property type="entry name" value="Sig_transdc_His_kin-like_C"/>
</dbReference>
<dbReference type="Pfam" id="PF00497">
    <property type="entry name" value="SBP_bac_3"/>
    <property type="match status" value="1"/>
</dbReference>
<sequence>MNLLKSQNLTNSHIILILYSIFEEYKMLNAHIRFVSFLILLSGLLFSGNALPQEENSEQETNPPSTIVIGITSKSINPSLDSESLGVYWGVNVEYLRNIAKILNINIQLKHYSNVVELLHDVETGTIDGTVGFAKTPERMNRFLFSKPLFKSSVSIWFKESFYQTRPFSTLNWTCVKGTSYCEYLRIKGIKNIHYALNFTDAVAIMNKGQANAFISSFVTINEYLDKHDVVRGAVEIPDWIEPEEISFITAKNNVALMESIDKVLEWEVKGKNIRSVASNNLYHLNDRLLSEYRREHHDDDVITFSTSNNAYPFFEISDNGEPRGLLADFLDLIQSRSGLDFEYKSPIFEYNQELATFNANIIPVAYIDRVESPNWLLTKPFMQIKFHKVELASAKAINNRKPISGILLSLQKQGLIHINAWNNENFREYSDIKKLMKDLEDGKIQSAYLSDDVLYSLLSQFNKGQLKIDKSQEKRFSIAFSVSNHDIKLKKLLDSIIDTIDSKEIEKINKSYRDFNLTYGYDSETVIFSAIVISVVLIIIAIIIYFVITNMKLKVSLAEINADNEEKEKQWLTQIIQELNNKVFIHDDKGQLVLSNCSEYLKGNCTNCQIKNAATQISLVGDFEEVQQVLRGKRIKEYSQTVNCDLQIEHIYRERKAIRSLDHRKQFVLTVLQDVTAQKEREAALIAAQHEAQSAVKARERFLATMSHELRTPLAATYGLLDLVATHSTSERDKELVLRAKQSLNHLNLLVDEVLDYSKLEAGELQIHPAKNELLRLLSQTLRGFEAKANSKGLDYTVNIIPFSLRWAMIDDLRFNQIVSNLISNAIKFTEQGDITLTAQVVKERLLLTIKDTGIGMTQEQLANIFKPFVQADDSITRQFGGTGLGLAIVEQLLKQMGGHIALHSALNVGTQVDIELPLTPCEGAYPELNALSYSSQLPTVIQDWCQCWGLVKNDANPSVNKGLSGECNTLSCQPSGCQRNSALECTQYPDALLDCLLKMTSTEQERHIEEIPMDALAGKVLVAEDNKINQHIVKMQFAELGLTPIVVNNGLEALNYIKQHGDVALLLTDFHMPEMDGYELVKTLRANERFAALPVVGVTAEDSRIANEKSMQSGINEILYKPYDLKQLGALLARYLAKPKARENWLDKFSENDAQEVAKVFIVEMAKDLTQLKQAESGHQMRAAVHKVKGACGALGIQHIVALCQDAESVDMAHKPALVEKVISELDAEINRTIMWMESYA</sequence>
<dbReference type="SMART" id="SM00062">
    <property type="entry name" value="PBPb"/>
    <property type="match status" value="2"/>
</dbReference>
<protein>
    <recommendedName>
        <fullName evidence="3">histidine kinase</fullName>
        <ecNumber evidence="3">2.7.13.3</ecNumber>
    </recommendedName>
</protein>